<dbReference type="RefSeq" id="WP_189017246.1">
    <property type="nucleotide sequence ID" value="NZ_BMHE01000037.1"/>
</dbReference>
<evidence type="ECO:0000256" key="7">
    <source>
        <dbReference type="ARBA" id="ARBA00023288"/>
    </source>
</evidence>
<evidence type="ECO:0000256" key="3">
    <source>
        <dbReference type="ARBA" id="ARBA00022544"/>
    </source>
</evidence>
<dbReference type="Proteomes" id="UP000615455">
    <property type="component" value="Unassembled WGS sequence"/>
</dbReference>
<evidence type="ECO:0000256" key="5">
    <source>
        <dbReference type="ARBA" id="ARBA00023136"/>
    </source>
</evidence>
<feature type="domain" description="Spore germination protein N-terminal" evidence="9">
    <location>
        <begin position="22"/>
        <end position="183"/>
    </location>
</feature>
<comment type="subcellular location">
    <subcellularLocation>
        <location evidence="1">Membrane</location>
        <topology evidence="1">Lipid-anchor</topology>
    </subcellularLocation>
</comment>
<comment type="similarity">
    <text evidence="2">Belongs to the GerABKC lipoprotein family.</text>
</comment>
<keyword evidence="6" id="KW-0564">Palmitate</keyword>
<evidence type="ECO:0000256" key="2">
    <source>
        <dbReference type="ARBA" id="ARBA00007886"/>
    </source>
</evidence>
<dbReference type="InterPro" id="IPR038501">
    <property type="entry name" value="Spore_GerAC_C_sf"/>
</dbReference>
<dbReference type="InterPro" id="IPR008844">
    <property type="entry name" value="Spore_GerAC-like"/>
</dbReference>
<reference evidence="11" key="1">
    <citation type="journal article" date="2019" name="Int. J. Syst. Evol. Microbiol.">
        <title>The Global Catalogue of Microorganisms (GCM) 10K type strain sequencing project: providing services to taxonomists for standard genome sequencing and annotation.</title>
        <authorList>
            <consortium name="The Broad Institute Genomics Platform"/>
            <consortium name="The Broad Institute Genome Sequencing Center for Infectious Disease"/>
            <person name="Wu L."/>
            <person name="Ma J."/>
        </authorList>
    </citation>
    <scope>NUCLEOTIDE SEQUENCE [LARGE SCALE GENOMIC DNA]</scope>
    <source>
        <strain evidence="11">CGMCC 1.15043</strain>
    </source>
</reference>
<proteinExistence type="inferred from homology"/>
<dbReference type="InterPro" id="IPR046953">
    <property type="entry name" value="Spore_GerAC-like_C"/>
</dbReference>
<keyword evidence="5" id="KW-0472">Membrane</keyword>
<keyword evidence="3" id="KW-0309">Germination</keyword>
<dbReference type="Pfam" id="PF25198">
    <property type="entry name" value="Spore_GerAC_N"/>
    <property type="match status" value="1"/>
</dbReference>
<comment type="caution">
    <text evidence="10">The sequence shown here is derived from an EMBL/GenBank/DDBJ whole genome shotgun (WGS) entry which is preliminary data.</text>
</comment>
<accession>A0ABQ1F500</accession>
<evidence type="ECO:0000313" key="10">
    <source>
        <dbReference type="EMBL" id="GGA00162.1"/>
    </source>
</evidence>
<dbReference type="PANTHER" id="PTHR35789:SF1">
    <property type="entry name" value="SPORE GERMINATION PROTEIN B3"/>
    <property type="match status" value="1"/>
</dbReference>
<organism evidence="10 11">
    <name type="scientific">Paenibacillus marchantiophytorum</name>
    <dbReference type="NCBI Taxonomy" id="1619310"/>
    <lineage>
        <taxon>Bacteria</taxon>
        <taxon>Bacillati</taxon>
        <taxon>Bacillota</taxon>
        <taxon>Bacilli</taxon>
        <taxon>Bacillales</taxon>
        <taxon>Paenibacillaceae</taxon>
        <taxon>Paenibacillus</taxon>
    </lineage>
</organism>
<dbReference type="Pfam" id="PF05504">
    <property type="entry name" value="Spore_GerAC"/>
    <property type="match status" value="1"/>
</dbReference>
<evidence type="ECO:0000313" key="11">
    <source>
        <dbReference type="Proteomes" id="UP000615455"/>
    </source>
</evidence>
<dbReference type="PROSITE" id="PS51257">
    <property type="entry name" value="PROKAR_LIPOPROTEIN"/>
    <property type="match status" value="1"/>
</dbReference>
<protein>
    <submittedName>
        <fullName evidence="10">Germination protein KC</fullName>
    </submittedName>
</protein>
<name>A0ABQ1F500_9BACL</name>
<evidence type="ECO:0000256" key="1">
    <source>
        <dbReference type="ARBA" id="ARBA00004635"/>
    </source>
</evidence>
<evidence type="ECO:0000256" key="4">
    <source>
        <dbReference type="ARBA" id="ARBA00022729"/>
    </source>
</evidence>
<evidence type="ECO:0000256" key="6">
    <source>
        <dbReference type="ARBA" id="ARBA00023139"/>
    </source>
</evidence>
<evidence type="ECO:0000259" key="8">
    <source>
        <dbReference type="Pfam" id="PF05504"/>
    </source>
</evidence>
<dbReference type="EMBL" id="BMHE01000037">
    <property type="protein sequence ID" value="GGA00162.1"/>
    <property type="molecule type" value="Genomic_DNA"/>
</dbReference>
<sequence>MKIWCKSVSLCLLLCVLTGCWDQILLKDVRLILNTGLDEGTQENLRTTFVVVDKKSKPRLVAAEGNTPRDTRVNLAKELTRAPDTSKNRLVAIGDKMAKNKLGDILDVFYRDPKSALSAKIVIVDGKANDFLANEHKHKPDLIVNLDRQVISAEKITIVPNINLQSVLKFIHDPGQDIVLPYMGPGHSGSRVKGVALFSNQVLSGFLSDSESPIYLLLAGQMGETATFSVKTEKNTNKVGSLLTLRVYKAHSQMKLAIVDQQVQVNIQLTMKAQVEEYPQEHQFDESNVKKLNAFISAELTEDARQVIQKLQKMNCDALGIGRRLIAFHHDYWKTSNWDEVYPGIKIEPHVTVKLTRPGIIN</sequence>
<evidence type="ECO:0000259" key="9">
    <source>
        <dbReference type="Pfam" id="PF25198"/>
    </source>
</evidence>
<keyword evidence="7" id="KW-0449">Lipoprotein</keyword>
<dbReference type="InterPro" id="IPR057336">
    <property type="entry name" value="GerAC_N"/>
</dbReference>
<feature type="domain" description="Spore germination GerAC-like C-terminal" evidence="8">
    <location>
        <begin position="193"/>
        <end position="359"/>
    </location>
</feature>
<gene>
    <name evidence="10" type="ORF">GCM10008018_53100</name>
</gene>
<dbReference type="Gene3D" id="3.30.300.210">
    <property type="entry name" value="Nutrient germinant receptor protein C, domain 3"/>
    <property type="match status" value="1"/>
</dbReference>
<keyword evidence="11" id="KW-1185">Reference proteome</keyword>
<dbReference type="NCBIfam" id="TIGR02887">
    <property type="entry name" value="spore_ger_x_C"/>
    <property type="match status" value="1"/>
</dbReference>
<dbReference type="PANTHER" id="PTHR35789">
    <property type="entry name" value="SPORE GERMINATION PROTEIN B3"/>
    <property type="match status" value="1"/>
</dbReference>
<keyword evidence="4" id="KW-0732">Signal</keyword>